<dbReference type="GeneID" id="37042804"/>
<dbReference type="InterPro" id="IPR000073">
    <property type="entry name" value="AB_hydrolase_1"/>
</dbReference>
<dbReference type="RefSeq" id="XP_025378340.1">
    <property type="nucleotide sequence ID" value="XM_025520888.1"/>
</dbReference>
<dbReference type="InterPro" id="IPR029058">
    <property type="entry name" value="AB_hydrolase_fold"/>
</dbReference>
<dbReference type="EMBL" id="KZ819635">
    <property type="protein sequence ID" value="PWN91142.1"/>
    <property type="molecule type" value="Genomic_DNA"/>
</dbReference>
<reference evidence="2 3" key="1">
    <citation type="journal article" date="2018" name="Mol. Biol. Evol.">
        <title>Broad Genomic Sampling Reveals a Smut Pathogenic Ancestry of the Fungal Clade Ustilaginomycotina.</title>
        <authorList>
            <person name="Kijpornyongpan T."/>
            <person name="Mondo S.J."/>
            <person name="Barry K."/>
            <person name="Sandor L."/>
            <person name="Lee J."/>
            <person name="Lipzen A."/>
            <person name="Pangilinan J."/>
            <person name="LaButti K."/>
            <person name="Hainaut M."/>
            <person name="Henrissat B."/>
            <person name="Grigoriev I.V."/>
            <person name="Spatafora J.W."/>
            <person name="Aime M.C."/>
        </authorList>
    </citation>
    <scope>NUCLEOTIDE SEQUENCE [LARGE SCALE GENOMIC DNA]</scope>
    <source>
        <strain evidence="2 3">MCA 4198</strain>
    </source>
</reference>
<dbReference type="InParanoid" id="A0A316YPR7"/>
<keyword evidence="3" id="KW-1185">Reference proteome</keyword>
<gene>
    <name evidence="2" type="ORF">FA10DRAFT_265021</name>
</gene>
<protein>
    <submittedName>
        <fullName evidence="2">Alpha/beta-hydrolase</fullName>
    </submittedName>
</protein>
<dbReference type="OrthoDB" id="3466836at2759"/>
<proteinExistence type="predicted"/>
<dbReference type="AlphaFoldDB" id="A0A316YPR7"/>
<sequence length="304" mass="33375">MAQQGWQKVTIASAPKAKINAFLSAAEEEADALVVFLNGLMLPARGWQAVLDGVTDRERFSTRRLHALAYDRFGQGESDPDPEGGHTADVVVRQLRELLEQVALPAFFPGRSSIDECPIILVSNSIGGATTRLYAAAYPLARIEAVLFLDSIIASTDFVSIFSPAVEPEEEREDLAKAREVVQRIFHPSVPNAEKFDRTTLAGLLPLDDGPPLPSKPFVTVVGHDFDVFARDSEEKLGTPVAITDKYMNRRWNEYNVGLTKLTTPDRARGPIIAQGADHFIQRARPDLVVDELAKLCARITSLA</sequence>
<dbReference type="SUPFAM" id="SSF53474">
    <property type="entry name" value="alpha/beta-Hydrolases"/>
    <property type="match status" value="1"/>
</dbReference>
<dbReference type="Pfam" id="PF12697">
    <property type="entry name" value="Abhydrolase_6"/>
    <property type="match status" value="1"/>
</dbReference>
<evidence type="ECO:0000313" key="2">
    <source>
        <dbReference type="EMBL" id="PWN91142.1"/>
    </source>
</evidence>
<organism evidence="2 3">
    <name type="scientific">Acaromyces ingoldii</name>
    <dbReference type="NCBI Taxonomy" id="215250"/>
    <lineage>
        <taxon>Eukaryota</taxon>
        <taxon>Fungi</taxon>
        <taxon>Dikarya</taxon>
        <taxon>Basidiomycota</taxon>
        <taxon>Ustilaginomycotina</taxon>
        <taxon>Exobasidiomycetes</taxon>
        <taxon>Exobasidiales</taxon>
        <taxon>Cryptobasidiaceae</taxon>
        <taxon>Acaromyces</taxon>
    </lineage>
</organism>
<accession>A0A316YPR7</accession>
<name>A0A316YPR7_9BASI</name>
<dbReference type="Proteomes" id="UP000245768">
    <property type="component" value="Unassembled WGS sequence"/>
</dbReference>
<keyword evidence="2" id="KW-0378">Hydrolase</keyword>
<evidence type="ECO:0000313" key="3">
    <source>
        <dbReference type="Proteomes" id="UP000245768"/>
    </source>
</evidence>
<dbReference type="Gene3D" id="3.40.50.1820">
    <property type="entry name" value="alpha/beta hydrolase"/>
    <property type="match status" value="1"/>
</dbReference>
<dbReference type="GO" id="GO:0016787">
    <property type="term" value="F:hydrolase activity"/>
    <property type="evidence" value="ECO:0007669"/>
    <property type="project" value="UniProtKB-KW"/>
</dbReference>
<feature type="domain" description="AB hydrolase-1" evidence="1">
    <location>
        <begin position="34"/>
        <end position="291"/>
    </location>
</feature>
<evidence type="ECO:0000259" key="1">
    <source>
        <dbReference type="Pfam" id="PF12697"/>
    </source>
</evidence>